<keyword evidence="2" id="KW-1185">Reference proteome</keyword>
<evidence type="ECO:0000313" key="1">
    <source>
        <dbReference type="EMBL" id="POW22907.1"/>
    </source>
</evidence>
<accession>A0A2S4WMI2</accession>
<protein>
    <submittedName>
        <fullName evidence="1">Uncharacterized protein</fullName>
    </submittedName>
</protein>
<comment type="caution">
    <text evidence="1">The sequence shown here is derived from an EMBL/GenBank/DDBJ whole genome shotgun (WGS) entry which is preliminary data.</text>
</comment>
<dbReference type="VEuPathDB" id="FungiDB:PSHT_00660"/>
<dbReference type="AlphaFoldDB" id="A0A2S4WMI2"/>
<dbReference type="Proteomes" id="UP000238274">
    <property type="component" value="Unassembled WGS sequence"/>
</dbReference>
<reference evidence="2" key="3">
    <citation type="journal article" date="2018" name="Mol. Plant Microbe Interact.">
        <title>Genome sequence resources for the wheat stripe rust pathogen (Puccinia striiformis f. sp. tritici) and the barley stripe rust pathogen (Puccinia striiformis f. sp. hordei).</title>
        <authorList>
            <person name="Xia C."/>
            <person name="Wang M."/>
            <person name="Yin C."/>
            <person name="Cornejo O.E."/>
            <person name="Hulbert S.H."/>
            <person name="Chen X."/>
        </authorList>
    </citation>
    <scope>NUCLEOTIDE SEQUENCE [LARGE SCALE GENOMIC DNA]</scope>
    <source>
        <strain evidence="2">93TX-2</strain>
    </source>
</reference>
<proteinExistence type="predicted"/>
<gene>
    <name evidence="1" type="ORF">PSHT_00660</name>
</gene>
<reference evidence="1 2" key="1">
    <citation type="submission" date="2017-12" db="EMBL/GenBank/DDBJ databases">
        <title>Gene loss provides genomic basis for host adaptation in cereal stripe rust fungi.</title>
        <authorList>
            <person name="Xia C."/>
        </authorList>
    </citation>
    <scope>NUCLEOTIDE SEQUENCE [LARGE SCALE GENOMIC DNA]</scope>
    <source>
        <strain evidence="1 2">93TX-2</strain>
    </source>
</reference>
<organism evidence="1 2">
    <name type="scientific">Puccinia striiformis</name>
    <dbReference type="NCBI Taxonomy" id="27350"/>
    <lineage>
        <taxon>Eukaryota</taxon>
        <taxon>Fungi</taxon>
        <taxon>Dikarya</taxon>
        <taxon>Basidiomycota</taxon>
        <taxon>Pucciniomycotina</taxon>
        <taxon>Pucciniomycetes</taxon>
        <taxon>Pucciniales</taxon>
        <taxon>Pucciniaceae</taxon>
        <taxon>Puccinia</taxon>
    </lineage>
</organism>
<evidence type="ECO:0000313" key="2">
    <source>
        <dbReference type="Proteomes" id="UP000238274"/>
    </source>
</evidence>
<sequence length="59" mass="6645">MLTLKPSLVRLNRRLKPIYPFTSNRAKCGTQGQAHSTITKTSRGSDHLDQTFNTVRITS</sequence>
<name>A0A2S4WMI2_9BASI</name>
<dbReference type="EMBL" id="PKSM01000005">
    <property type="protein sequence ID" value="POW22907.1"/>
    <property type="molecule type" value="Genomic_DNA"/>
</dbReference>
<reference evidence="2" key="2">
    <citation type="journal article" date="2018" name="BMC Genomics">
        <title>Genomic insights into host adaptation between the wheat stripe rust pathogen (Puccinia striiformis f. sp. tritici) and the barley stripe rust pathogen (Puccinia striiformis f. sp. hordei).</title>
        <authorList>
            <person name="Xia C."/>
            <person name="Wang M."/>
            <person name="Yin C."/>
            <person name="Cornejo O.E."/>
            <person name="Hulbert S.H."/>
            <person name="Chen X."/>
        </authorList>
    </citation>
    <scope>NUCLEOTIDE SEQUENCE [LARGE SCALE GENOMIC DNA]</scope>
    <source>
        <strain evidence="2">93TX-2</strain>
    </source>
</reference>